<keyword evidence="5 6" id="KW-0349">Heme</keyword>
<evidence type="ECO:0000256" key="2">
    <source>
        <dbReference type="ARBA" id="ARBA00010617"/>
    </source>
</evidence>
<dbReference type="GeneID" id="42005121"/>
<dbReference type="GO" id="GO:0004497">
    <property type="term" value="F:monooxygenase activity"/>
    <property type="evidence" value="ECO:0007669"/>
    <property type="project" value="UniProtKB-KW"/>
</dbReference>
<name>A0A507C6P0_9FUNG</name>
<dbReference type="OrthoDB" id="1470350at2759"/>
<dbReference type="InterPro" id="IPR017972">
    <property type="entry name" value="Cyt_P450_CS"/>
</dbReference>
<dbReference type="SUPFAM" id="SSF48264">
    <property type="entry name" value="Cytochrome P450"/>
    <property type="match status" value="1"/>
</dbReference>
<dbReference type="PANTHER" id="PTHR24305">
    <property type="entry name" value="CYTOCHROME P450"/>
    <property type="match status" value="1"/>
</dbReference>
<evidence type="ECO:0000313" key="8">
    <source>
        <dbReference type="Proteomes" id="UP000319731"/>
    </source>
</evidence>
<dbReference type="PRINTS" id="PR00385">
    <property type="entry name" value="P450"/>
</dbReference>
<organism evidence="7 8">
    <name type="scientific">Synchytrium microbalum</name>
    <dbReference type="NCBI Taxonomy" id="1806994"/>
    <lineage>
        <taxon>Eukaryota</taxon>
        <taxon>Fungi</taxon>
        <taxon>Fungi incertae sedis</taxon>
        <taxon>Chytridiomycota</taxon>
        <taxon>Chytridiomycota incertae sedis</taxon>
        <taxon>Chytridiomycetes</taxon>
        <taxon>Synchytriales</taxon>
        <taxon>Synchytriaceae</taxon>
        <taxon>Synchytrium</taxon>
    </lineage>
</organism>
<comment type="caution">
    <text evidence="7">The sequence shown here is derived from an EMBL/GenBank/DDBJ whole genome shotgun (WGS) entry which is preliminary data.</text>
</comment>
<dbReference type="RefSeq" id="XP_031024255.1">
    <property type="nucleotide sequence ID" value="XM_031169824.1"/>
</dbReference>
<dbReference type="GO" id="GO:0005506">
    <property type="term" value="F:iron ion binding"/>
    <property type="evidence" value="ECO:0007669"/>
    <property type="project" value="InterPro"/>
</dbReference>
<accession>A0A507C6P0</accession>
<evidence type="ECO:0000256" key="6">
    <source>
        <dbReference type="RuleBase" id="RU000461"/>
    </source>
</evidence>
<evidence type="ECO:0000256" key="5">
    <source>
        <dbReference type="PIRSR" id="PIRSR602403-1"/>
    </source>
</evidence>
<reference evidence="7 8" key="1">
    <citation type="journal article" date="2019" name="Sci. Rep.">
        <title>Comparative genomics of chytrid fungi reveal insights into the obligate biotrophic and pathogenic lifestyle of Synchytrium endobioticum.</title>
        <authorList>
            <person name="van de Vossenberg B.T.L.H."/>
            <person name="Warris S."/>
            <person name="Nguyen H.D.T."/>
            <person name="van Gent-Pelzer M.P.E."/>
            <person name="Joly D.L."/>
            <person name="van de Geest H.C."/>
            <person name="Bonants P.J.M."/>
            <person name="Smith D.S."/>
            <person name="Levesque C.A."/>
            <person name="van der Lee T.A.J."/>
        </authorList>
    </citation>
    <scope>NUCLEOTIDE SEQUENCE [LARGE SCALE GENOMIC DNA]</scope>
    <source>
        <strain evidence="7 8">JEL517</strain>
    </source>
</reference>
<dbReference type="InterPro" id="IPR036396">
    <property type="entry name" value="Cyt_P450_sf"/>
</dbReference>
<proteinExistence type="inferred from homology"/>
<dbReference type="InterPro" id="IPR002403">
    <property type="entry name" value="Cyt_P450_E_grp-IV"/>
</dbReference>
<keyword evidence="4 5" id="KW-0408">Iron</keyword>
<keyword evidence="8" id="KW-1185">Reference proteome</keyword>
<dbReference type="GO" id="GO:0016705">
    <property type="term" value="F:oxidoreductase activity, acting on paired donors, with incorporation or reduction of molecular oxygen"/>
    <property type="evidence" value="ECO:0007669"/>
    <property type="project" value="InterPro"/>
</dbReference>
<dbReference type="Pfam" id="PF00067">
    <property type="entry name" value="p450"/>
    <property type="match status" value="1"/>
</dbReference>
<dbReference type="STRING" id="1806994.A0A507C6P0"/>
<dbReference type="PANTHER" id="PTHR24305:SF166">
    <property type="entry name" value="CYTOCHROME P450 12A4, MITOCHONDRIAL-RELATED"/>
    <property type="match status" value="1"/>
</dbReference>
<dbReference type="GO" id="GO:0020037">
    <property type="term" value="F:heme binding"/>
    <property type="evidence" value="ECO:0007669"/>
    <property type="project" value="InterPro"/>
</dbReference>
<evidence type="ECO:0000256" key="1">
    <source>
        <dbReference type="ARBA" id="ARBA00001971"/>
    </source>
</evidence>
<dbReference type="InterPro" id="IPR050121">
    <property type="entry name" value="Cytochrome_P450_monoxygenase"/>
</dbReference>
<sequence length="545" mass="62070">MSIVEASKSVGDIIYCCNESVISNNEKPMTVSEILSIVEFLAYYLSVWQNHVPPSSFGCTVITVGAVTLAAYVLFPQSKRIGGVPVFNALSRGTYDPTKEPPFVTNFRRYLKMGRIYGSYVLNPFRVVNLSIAHPKILREMLQSNYHVFDRGHPIFKIWYDVAGGLVYQSNGKEWSEARALFQPFFTMSHMRLVNPLLEENFAMLMHKFEEANIKHPEGFDAQEYFLMATFDNISQLTFGASTKTLENEGSAYLSAFEFIMVDAMRMFINQFRLFYPSSWNAPSKKYTDAVALIRSLCYDKIDEFAAKGELEGFQQSILGTILKKGAIPAWMDREHMTTHLVTLLFAGHDTTSNLLTFAIHFAATYPEYQEMIRQEAITTFGKDGPITVDKLESLKFVNAFIKETLRLRPSGPELGRVTNDNVHLEWEENGEKLTVDLPPRSIVSYSIYAASHHPLHYPDRPEEFDPRRFLDDPIGGGTSVYAFIPFSYGPRRCLGERLALMEARWILCDVMRRWKVVPAANWTVKMEQAGNMRANAVKIQLHPL</sequence>
<dbReference type="PROSITE" id="PS00086">
    <property type="entry name" value="CYTOCHROME_P450"/>
    <property type="match status" value="1"/>
</dbReference>
<evidence type="ECO:0000313" key="7">
    <source>
        <dbReference type="EMBL" id="TPX33213.1"/>
    </source>
</evidence>
<comment type="cofactor">
    <cofactor evidence="1 5">
        <name>heme</name>
        <dbReference type="ChEBI" id="CHEBI:30413"/>
    </cofactor>
</comment>
<dbReference type="AlphaFoldDB" id="A0A507C6P0"/>
<gene>
    <name evidence="7" type="ORF">SmJEL517_g03896</name>
</gene>
<dbReference type="Gene3D" id="1.10.630.10">
    <property type="entry name" value="Cytochrome P450"/>
    <property type="match status" value="1"/>
</dbReference>
<comment type="similarity">
    <text evidence="2 6">Belongs to the cytochrome P450 family.</text>
</comment>
<protein>
    <recommendedName>
        <fullName evidence="9">Cytochrome P450</fullName>
    </recommendedName>
</protein>
<evidence type="ECO:0000256" key="4">
    <source>
        <dbReference type="ARBA" id="ARBA00023004"/>
    </source>
</evidence>
<dbReference type="Proteomes" id="UP000319731">
    <property type="component" value="Unassembled WGS sequence"/>
</dbReference>
<keyword evidence="6" id="KW-0503">Monooxygenase</keyword>
<evidence type="ECO:0000256" key="3">
    <source>
        <dbReference type="ARBA" id="ARBA00022723"/>
    </source>
</evidence>
<dbReference type="PRINTS" id="PR00465">
    <property type="entry name" value="EP450IV"/>
</dbReference>
<dbReference type="InterPro" id="IPR001128">
    <property type="entry name" value="Cyt_P450"/>
</dbReference>
<feature type="binding site" description="axial binding residue" evidence="5">
    <location>
        <position position="494"/>
    </location>
    <ligand>
        <name>heme</name>
        <dbReference type="ChEBI" id="CHEBI:30413"/>
    </ligand>
    <ligandPart>
        <name>Fe</name>
        <dbReference type="ChEBI" id="CHEBI:18248"/>
    </ligandPart>
</feature>
<keyword evidence="3 5" id="KW-0479">Metal-binding</keyword>
<evidence type="ECO:0008006" key="9">
    <source>
        <dbReference type="Google" id="ProtNLM"/>
    </source>
</evidence>
<dbReference type="CDD" id="cd00302">
    <property type="entry name" value="cytochrome_P450"/>
    <property type="match status" value="1"/>
</dbReference>
<keyword evidence="6" id="KW-0560">Oxidoreductase</keyword>
<dbReference type="EMBL" id="QEAO01000022">
    <property type="protein sequence ID" value="TPX33213.1"/>
    <property type="molecule type" value="Genomic_DNA"/>
</dbReference>